<evidence type="ECO:0000256" key="5">
    <source>
        <dbReference type="PROSITE-ProRule" id="PRU01240"/>
    </source>
</evidence>
<proteinExistence type="inferred from homology"/>
<evidence type="ECO:0000259" key="8">
    <source>
        <dbReference type="Pfam" id="PF00082"/>
    </source>
</evidence>
<comment type="similarity">
    <text evidence="1 5">Belongs to the peptidase S8 family.</text>
</comment>
<dbReference type="Gene3D" id="3.40.50.200">
    <property type="entry name" value="Peptidase S8/S53 domain"/>
    <property type="match status" value="1"/>
</dbReference>
<dbReference type="InterPro" id="IPR036852">
    <property type="entry name" value="Peptidase_S8/S53_dom_sf"/>
</dbReference>
<dbReference type="EC" id="3.4.21.66" evidence="9"/>
<feature type="region of interest" description="Disordered" evidence="6">
    <location>
        <begin position="33"/>
        <end position="71"/>
    </location>
</feature>
<dbReference type="SUPFAM" id="SSF52743">
    <property type="entry name" value="Subtilisin-like"/>
    <property type="match status" value="1"/>
</dbReference>
<dbReference type="PRINTS" id="PR00723">
    <property type="entry name" value="SUBTILISIN"/>
</dbReference>
<reference evidence="9 10" key="1">
    <citation type="journal article" date="2012" name="ISME J.">
        <title>Nitrification expanded: discovery, physiology and genomics of a nitrite-oxidizing bacterium from the phylum Chloroflexi.</title>
        <authorList>
            <person name="Sorokin D.Y."/>
            <person name="Lucker S."/>
            <person name="Vejmelkova D."/>
            <person name="Kostrikina N.A."/>
            <person name="Kleerebezem R."/>
            <person name="Rijpstra W.I."/>
            <person name="Damste J.S."/>
            <person name="Le Paslier D."/>
            <person name="Muyzer G."/>
            <person name="Wagner M."/>
            <person name="van Loosdrecht M.C."/>
            <person name="Daims H."/>
        </authorList>
    </citation>
    <scope>NUCLEOTIDE SEQUENCE [LARGE SCALE GENOMIC DNA]</scope>
    <source>
        <strain evidence="10">none</strain>
    </source>
</reference>
<name>I4EHP3_9BACT</name>
<keyword evidence="7" id="KW-0732">Signal</keyword>
<dbReference type="Proteomes" id="UP000004221">
    <property type="component" value="Unassembled WGS sequence"/>
</dbReference>
<feature type="compositionally biased region" description="Pro residues" evidence="6">
    <location>
        <begin position="56"/>
        <end position="66"/>
    </location>
</feature>
<feature type="active site" description="Charge relay system" evidence="5">
    <location>
        <position position="216"/>
    </location>
</feature>
<dbReference type="InterPro" id="IPR015500">
    <property type="entry name" value="Peptidase_S8_subtilisin-rel"/>
</dbReference>
<dbReference type="RefSeq" id="WP_008478194.1">
    <property type="nucleotide sequence ID" value="NZ_CAGS01000248.1"/>
</dbReference>
<keyword evidence="3 5" id="KW-0378">Hydrolase</keyword>
<feature type="active site" description="Charge relay system" evidence="5">
    <location>
        <position position="407"/>
    </location>
</feature>
<gene>
    <name evidence="9" type="ORF">NITHO_3210013</name>
</gene>
<accession>I4EHP3</accession>
<feature type="chain" id="PRO_5003689441" evidence="7">
    <location>
        <begin position="26"/>
        <end position="473"/>
    </location>
</feature>
<feature type="signal peptide" evidence="7">
    <location>
        <begin position="1"/>
        <end position="25"/>
    </location>
</feature>
<protein>
    <submittedName>
        <fullName evidence="9">Thermitase (Modular protein)</fullName>
        <ecNumber evidence="9">3.4.21.66</ecNumber>
    </submittedName>
</protein>
<evidence type="ECO:0000256" key="2">
    <source>
        <dbReference type="ARBA" id="ARBA00022670"/>
    </source>
</evidence>
<dbReference type="InterPro" id="IPR023827">
    <property type="entry name" value="Peptidase_S8_Asp-AS"/>
</dbReference>
<evidence type="ECO:0000256" key="7">
    <source>
        <dbReference type="SAM" id="SignalP"/>
    </source>
</evidence>
<dbReference type="PROSITE" id="PS00136">
    <property type="entry name" value="SUBTILASE_ASP"/>
    <property type="match status" value="1"/>
</dbReference>
<dbReference type="OrthoDB" id="9798386at2"/>
<keyword evidence="10" id="KW-1185">Reference proteome</keyword>
<dbReference type="AlphaFoldDB" id="I4EHP3"/>
<evidence type="ECO:0000256" key="4">
    <source>
        <dbReference type="ARBA" id="ARBA00022825"/>
    </source>
</evidence>
<dbReference type="GO" id="GO:0006508">
    <property type="term" value="P:proteolysis"/>
    <property type="evidence" value="ECO:0007669"/>
    <property type="project" value="UniProtKB-KW"/>
</dbReference>
<keyword evidence="2 5" id="KW-0645">Protease</keyword>
<evidence type="ECO:0000256" key="6">
    <source>
        <dbReference type="SAM" id="MobiDB-lite"/>
    </source>
</evidence>
<dbReference type="PANTHER" id="PTHR43806:SF11">
    <property type="entry name" value="CEREVISIN-RELATED"/>
    <property type="match status" value="1"/>
</dbReference>
<dbReference type="EMBL" id="CAGS01000248">
    <property type="protein sequence ID" value="CCF84205.1"/>
    <property type="molecule type" value="Genomic_DNA"/>
</dbReference>
<dbReference type="GO" id="GO:0004252">
    <property type="term" value="F:serine-type endopeptidase activity"/>
    <property type="evidence" value="ECO:0007669"/>
    <property type="project" value="UniProtKB-UniRule"/>
</dbReference>
<evidence type="ECO:0000256" key="1">
    <source>
        <dbReference type="ARBA" id="ARBA00011073"/>
    </source>
</evidence>
<feature type="active site" description="Charge relay system" evidence="5">
    <location>
        <position position="249"/>
    </location>
</feature>
<comment type="caution">
    <text evidence="9">The sequence shown here is derived from an EMBL/GenBank/DDBJ whole genome shotgun (WGS) entry which is preliminary data.</text>
</comment>
<sequence>MKRNLTAFFILVLIMTLAIPVAGLAADQPRFGGSGAEGPAAPVPPHTDGGIKVPVPNRPPPPPPNDDPSLRIPGRLIVVLKSGLGPKNLAEVHQQTHGKDTGAPDFLRNRLVDVPVGTEAAAKAMYEQNPNVESVEYDIWAQTDCHEGCGWYPNDTYLACNGGLCDQYYEHNGGQVINGVAGLVDADIDAPEAWNGSKGSYQSGGQWVGTKIAILDTGIQANHPDLAGKIAYTYNFHAPGTSADDLNGHGTAMAGVAAATTNNATGVAGVCPDCSIYALKVSDDTPEGQSANIDLGAAAQALNWSAANGIQIASMSFGGSSYTVDFQNASNNAASAGVYQVAAAGNGGINQGPQYPANFQYVESVAASNNQDKPWSGTNDGADITAAGQDIRMTWRRSTYAMASGTSPATAIVAGVAGLVYPFCTSQWILSCIGNAIDNHAESISTLNNISTGNHRVNARCAVFLPSSCVPSR</sequence>
<evidence type="ECO:0000256" key="3">
    <source>
        <dbReference type="ARBA" id="ARBA00022801"/>
    </source>
</evidence>
<evidence type="ECO:0000313" key="10">
    <source>
        <dbReference type="Proteomes" id="UP000004221"/>
    </source>
</evidence>
<dbReference type="PANTHER" id="PTHR43806">
    <property type="entry name" value="PEPTIDASE S8"/>
    <property type="match status" value="1"/>
</dbReference>
<feature type="domain" description="Peptidase S8/S53" evidence="8">
    <location>
        <begin position="209"/>
        <end position="421"/>
    </location>
</feature>
<organism evidence="9 10">
    <name type="scientific">Nitrolancea hollandica Lb</name>
    <dbReference type="NCBI Taxonomy" id="1129897"/>
    <lineage>
        <taxon>Bacteria</taxon>
        <taxon>Pseudomonadati</taxon>
        <taxon>Thermomicrobiota</taxon>
        <taxon>Thermomicrobia</taxon>
        <taxon>Sphaerobacterales</taxon>
        <taxon>Sphaerobacterineae</taxon>
        <taxon>Sphaerobacteraceae</taxon>
        <taxon>Nitrolancea</taxon>
    </lineage>
</organism>
<dbReference type="Pfam" id="PF00082">
    <property type="entry name" value="Peptidase_S8"/>
    <property type="match status" value="1"/>
</dbReference>
<dbReference type="PROSITE" id="PS51892">
    <property type="entry name" value="SUBTILASE"/>
    <property type="match status" value="1"/>
</dbReference>
<keyword evidence="4 5" id="KW-0720">Serine protease</keyword>
<evidence type="ECO:0000313" key="9">
    <source>
        <dbReference type="EMBL" id="CCF84205.1"/>
    </source>
</evidence>
<dbReference type="InterPro" id="IPR000209">
    <property type="entry name" value="Peptidase_S8/S53_dom"/>
</dbReference>
<dbReference type="InterPro" id="IPR050131">
    <property type="entry name" value="Peptidase_S8_subtilisin-like"/>
</dbReference>